<dbReference type="PANTHER" id="PTHR11076:SF33">
    <property type="entry name" value="DNA POLYMERASE KAPPA"/>
    <property type="match status" value="1"/>
</dbReference>
<keyword evidence="10" id="KW-0239">DNA-directed DNA polymerase</keyword>
<protein>
    <recommendedName>
        <fullName evidence="3">DNA polymerase kappa</fullName>
        <ecNumber evidence="2">2.7.7.7</ecNumber>
    </recommendedName>
</protein>
<keyword evidence="9" id="KW-0460">Magnesium</keyword>
<dbReference type="GO" id="GO:0003684">
    <property type="term" value="F:damaged DNA binding"/>
    <property type="evidence" value="ECO:0007669"/>
    <property type="project" value="InterPro"/>
</dbReference>
<evidence type="ECO:0000256" key="6">
    <source>
        <dbReference type="ARBA" id="ARBA00022705"/>
    </source>
</evidence>
<feature type="domain" description="UmuC" evidence="13">
    <location>
        <begin position="108"/>
        <end position="288"/>
    </location>
</feature>
<evidence type="ECO:0000256" key="4">
    <source>
        <dbReference type="ARBA" id="ARBA00022679"/>
    </source>
</evidence>
<dbReference type="Pfam" id="PF11799">
    <property type="entry name" value="IMS_C"/>
    <property type="match status" value="1"/>
</dbReference>
<evidence type="ECO:0000256" key="7">
    <source>
        <dbReference type="ARBA" id="ARBA00022723"/>
    </source>
</evidence>
<evidence type="ECO:0000256" key="10">
    <source>
        <dbReference type="ARBA" id="ARBA00022932"/>
    </source>
</evidence>
<dbReference type="Gene3D" id="1.10.150.810">
    <property type="match status" value="2"/>
</dbReference>
<keyword evidence="4" id="KW-0808">Transferase</keyword>
<evidence type="ECO:0000256" key="2">
    <source>
        <dbReference type="ARBA" id="ARBA00012417"/>
    </source>
</evidence>
<dbReference type="InterPro" id="IPR022880">
    <property type="entry name" value="DNApol_IV"/>
</dbReference>
<dbReference type="PROSITE" id="PS50173">
    <property type="entry name" value="UMUC"/>
    <property type="match status" value="1"/>
</dbReference>
<comment type="similarity">
    <text evidence="1">Belongs to the DNA polymerase type-Y family.</text>
</comment>
<keyword evidence="15" id="KW-1185">Reference proteome</keyword>
<proteinExistence type="inferred from homology"/>
<evidence type="ECO:0000313" key="15">
    <source>
        <dbReference type="Proteomes" id="UP000244722"/>
    </source>
</evidence>
<dbReference type="Gene3D" id="3.30.70.270">
    <property type="match status" value="1"/>
</dbReference>
<evidence type="ECO:0000256" key="5">
    <source>
        <dbReference type="ARBA" id="ARBA00022695"/>
    </source>
</evidence>
<dbReference type="InterPro" id="IPR043128">
    <property type="entry name" value="Rev_trsase/Diguanyl_cyclase"/>
</dbReference>
<name>A0A2T6ZF15_TUBBO</name>
<dbReference type="PANTHER" id="PTHR11076">
    <property type="entry name" value="DNA REPAIR POLYMERASE UMUC / TRANSFERASE FAMILY MEMBER"/>
    <property type="match status" value="1"/>
</dbReference>
<comment type="catalytic activity">
    <reaction evidence="12">
        <text>DNA(n) + a 2'-deoxyribonucleoside 5'-triphosphate = DNA(n+1) + diphosphate</text>
        <dbReference type="Rhea" id="RHEA:22508"/>
        <dbReference type="Rhea" id="RHEA-COMP:17339"/>
        <dbReference type="Rhea" id="RHEA-COMP:17340"/>
        <dbReference type="ChEBI" id="CHEBI:33019"/>
        <dbReference type="ChEBI" id="CHEBI:61560"/>
        <dbReference type="ChEBI" id="CHEBI:173112"/>
        <dbReference type="EC" id="2.7.7.7"/>
    </reaction>
</comment>
<evidence type="ECO:0000256" key="12">
    <source>
        <dbReference type="ARBA" id="ARBA00049244"/>
    </source>
</evidence>
<dbReference type="SUPFAM" id="SSF100879">
    <property type="entry name" value="Lesion bypass DNA polymerase (Y-family), little finger domain"/>
    <property type="match status" value="1"/>
</dbReference>
<gene>
    <name evidence="14" type="ORF">B9Z19DRAFT_1093711</name>
</gene>
<dbReference type="GO" id="GO:0006281">
    <property type="term" value="P:DNA repair"/>
    <property type="evidence" value="ECO:0007669"/>
    <property type="project" value="UniProtKB-KW"/>
</dbReference>
<evidence type="ECO:0000256" key="3">
    <source>
        <dbReference type="ARBA" id="ARBA00016178"/>
    </source>
</evidence>
<evidence type="ECO:0000256" key="1">
    <source>
        <dbReference type="ARBA" id="ARBA00010945"/>
    </source>
</evidence>
<dbReference type="InterPro" id="IPR036775">
    <property type="entry name" value="DNA_pol_Y-fam_lit_finger_sf"/>
</dbReference>
<dbReference type="Proteomes" id="UP000244722">
    <property type="component" value="Unassembled WGS sequence"/>
</dbReference>
<sequence length="440" mass="49669">MASGDSKPPRVEGVGHFSLRHSLLGPSLFKAGQDKVDQNKVGEIIYNASKGSKFFKHEEKRDEQLTKRIEIILRRKKHLESLDLSSQIRRVDEEIAALEASRDLSQIIVHVDCDAFYASVEELDRPELKEVPMAVGGGVLTTCNYKAREFGVRSGMVGYIAKQLCPQLVFLPPSFHKYTAKAEEVREVLVKYDDRYEAASVDEAFLNITEYLEDHKDMTPDQVVEQIRCEVLEHTKISVSAGIAPNARLAKVASNQNKPNGQFCIPNDRETIMHFMRTLPVRKVNGVGRVFERELDAVGVKTWGDVFALRGILSKLFSEKAWSFLLNCYLGLGRTYIHPVAEYERKSLGTESTFKDLSGPRPLREKLRSTAQELEKDLLAANLAGRTVTVKVKLHTYQVHSRQKALHRSIFSAEDLYNYALPLLQELEEEPSPVDEAEAP</sequence>
<dbReference type="GO" id="GO:0003887">
    <property type="term" value="F:DNA-directed DNA polymerase activity"/>
    <property type="evidence" value="ECO:0007669"/>
    <property type="project" value="UniProtKB-KW"/>
</dbReference>
<dbReference type="InterPro" id="IPR050116">
    <property type="entry name" value="DNA_polymerase-Y"/>
</dbReference>
<dbReference type="FunFam" id="3.30.1490.100:FF:000004">
    <property type="entry name" value="DNA polymerase IV"/>
    <property type="match status" value="1"/>
</dbReference>
<dbReference type="Pfam" id="PF11798">
    <property type="entry name" value="IMS_HHH"/>
    <property type="match status" value="1"/>
</dbReference>
<dbReference type="InterPro" id="IPR017961">
    <property type="entry name" value="DNA_pol_Y-fam_little_finger"/>
</dbReference>
<keyword evidence="5" id="KW-0548">Nucleotidyltransferase</keyword>
<keyword evidence="8" id="KW-0227">DNA damage</keyword>
<dbReference type="InterPro" id="IPR001126">
    <property type="entry name" value="UmuC"/>
</dbReference>
<organism evidence="14 15">
    <name type="scientific">Tuber borchii</name>
    <name type="common">White truffle</name>
    <dbReference type="NCBI Taxonomy" id="42251"/>
    <lineage>
        <taxon>Eukaryota</taxon>
        <taxon>Fungi</taxon>
        <taxon>Dikarya</taxon>
        <taxon>Ascomycota</taxon>
        <taxon>Pezizomycotina</taxon>
        <taxon>Pezizomycetes</taxon>
        <taxon>Pezizales</taxon>
        <taxon>Tuberaceae</taxon>
        <taxon>Tuber</taxon>
    </lineage>
</organism>
<dbReference type="FunFam" id="1.10.150.810:FF:000003">
    <property type="entry name" value="DNA polymerase kappa subunit"/>
    <property type="match status" value="1"/>
</dbReference>
<dbReference type="EC" id="2.7.7.7" evidence="2"/>
<dbReference type="STRING" id="42251.A0A2T6ZF15"/>
<dbReference type="FunFam" id="3.40.1170.60:FF:000012">
    <property type="entry name" value="Putative DNA-directed polymerase kappa"/>
    <property type="match status" value="1"/>
</dbReference>
<evidence type="ECO:0000259" key="13">
    <source>
        <dbReference type="PROSITE" id="PS50173"/>
    </source>
</evidence>
<reference evidence="14 15" key="1">
    <citation type="submission" date="2017-04" db="EMBL/GenBank/DDBJ databases">
        <title>Draft genome sequence of Tuber borchii Vittad., a whitish edible truffle.</title>
        <authorList>
            <consortium name="DOE Joint Genome Institute"/>
            <person name="Murat C."/>
            <person name="Kuo A."/>
            <person name="Barry K.W."/>
            <person name="Clum A."/>
            <person name="Dockter R.B."/>
            <person name="Fauchery L."/>
            <person name="Iotti M."/>
            <person name="Kohler A."/>
            <person name="Labutti K."/>
            <person name="Lindquist E.A."/>
            <person name="Lipzen A."/>
            <person name="Ohm R.A."/>
            <person name="Wang M."/>
            <person name="Grigoriev I.V."/>
            <person name="Zambonelli A."/>
            <person name="Martin F.M."/>
        </authorList>
    </citation>
    <scope>NUCLEOTIDE SEQUENCE [LARGE SCALE GENOMIC DNA]</scope>
    <source>
        <strain evidence="14 15">Tbo3840</strain>
    </source>
</reference>
<evidence type="ECO:0000256" key="8">
    <source>
        <dbReference type="ARBA" id="ARBA00022763"/>
    </source>
</evidence>
<dbReference type="SUPFAM" id="SSF56672">
    <property type="entry name" value="DNA/RNA polymerases"/>
    <property type="match status" value="1"/>
</dbReference>
<accession>A0A2T6ZF15</accession>
<dbReference type="GO" id="GO:0046872">
    <property type="term" value="F:metal ion binding"/>
    <property type="evidence" value="ECO:0007669"/>
    <property type="project" value="UniProtKB-KW"/>
</dbReference>
<dbReference type="Gene3D" id="3.40.1170.60">
    <property type="match status" value="1"/>
</dbReference>
<evidence type="ECO:0000313" key="14">
    <source>
        <dbReference type="EMBL" id="PUU74073.1"/>
    </source>
</evidence>
<dbReference type="OrthoDB" id="1747274at2759"/>
<dbReference type="CDD" id="cd03586">
    <property type="entry name" value="PolY_Pol_IV_kappa"/>
    <property type="match status" value="1"/>
</dbReference>
<comment type="caution">
    <text evidence="14">The sequence shown here is derived from an EMBL/GenBank/DDBJ whole genome shotgun (WGS) entry which is preliminary data.</text>
</comment>
<dbReference type="AlphaFoldDB" id="A0A2T6ZF15"/>
<keyword evidence="7" id="KW-0479">Metal-binding</keyword>
<evidence type="ECO:0000256" key="11">
    <source>
        <dbReference type="ARBA" id="ARBA00023204"/>
    </source>
</evidence>
<dbReference type="InterPro" id="IPR043502">
    <property type="entry name" value="DNA/RNA_pol_sf"/>
</dbReference>
<dbReference type="Gene3D" id="3.30.1490.100">
    <property type="entry name" value="DNA polymerase, Y-family, little finger domain"/>
    <property type="match status" value="1"/>
</dbReference>
<dbReference type="GO" id="GO:0042276">
    <property type="term" value="P:error-prone translesion synthesis"/>
    <property type="evidence" value="ECO:0007669"/>
    <property type="project" value="TreeGrafter"/>
</dbReference>
<dbReference type="InterPro" id="IPR024728">
    <property type="entry name" value="PolY_HhH_motif"/>
</dbReference>
<dbReference type="Pfam" id="PF00817">
    <property type="entry name" value="IMS"/>
    <property type="match status" value="1"/>
</dbReference>
<dbReference type="GO" id="GO:0005634">
    <property type="term" value="C:nucleus"/>
    <property type="evidence" value="ECO:0007669"/>
    <property type="project" value="TreeGrafter"/>
</dbReference>
<keyword evidence="11" id="KW-0234">DNA repair</keyword>
<keyword evidence="6" id="KW-0235">DNA replication</keyword>
<evidence type="ECO:0000256" key="9">
    <source>
        <dbReference type="ARBA" id="ARBA00022842"/>
    </source>
</evidence>
<dbReference type="GO" id="GO:0006260">
    <property type="term" value="P:DNA replication"/>
    <property type="evidence" value="ECO:0007669"/>
    <property type="project" value="UniProtKB-KW"/>
</dbReference>
<dbReference type="GO" id="GO:0070987">
    <property type="term" value="P:error-free translesion synthesis"/>
    <property type="evidence" value="ECO:0007669"/>
    <property type="project" value="UniProtKB-ARBA"/>
</dbReference>
<dbReference type="EMBL" id="NESQ01000324">
    <property type="protein sequence ID" value="PUU74073.1"/>
    <property type="molecule type" value="Genomic_DNA"/>
</dbReference>